<dbReference type="RefSeq" id="WP_138724171.1">
    <property type="nucleotide sequence ID" value="NZ_SSHJ02000008.1"/>
</dbReference>
<gene>
    <name evidence="2" type="ORF">E6A44_015995</name>
</gene>
<dbReference type="Pfam" id="PF14592">
    <property type="entry name" value="Chondroitinas_B"/>
    <property type="match status" value="1"/>
</dbReference>
<dbReference type="InterPro" id="IPR012334">
    <property type="entry name" value="Pectin_lyas_fold"/>
</dbReference>
<accession>A0ABW9JB41</accession>
<dbReference type="InterPro" id="IPR011050">
    <property type="entry name" value="Pectin_lyase_fold/virulence"/>
</dbReference>
<keyword evidence="1" id="KW-1133">Transmembrane helix</keyword>
<dbReference type="SUPFAM" id="SSF51126">
    <property type="entry name" value="Pectin lyase-like"/>
    <property type="match status" value="1"/>
</dbReference>
<comment type="caution">
    <text evidence="2">The sequence shown here is derived from an EMBL/GenBank/DDBJ whole genome shotgun (WGS) entry which is preliminary data.</text>
</comment>
<evidence type="ECO:0000313" key="3">
    <source>
        <dbReference type="Proteomes" id="UP001517247"/>
    </source>
</evidence>
<name>A0ABW9JB41_9SPHI</name>
<reference evidence="2 3" key="1">
    <citation type="submission" date="2024-12" db="EMBL/GenBank/DDBJ databases">
        <authorList>
            <person name="Hu S."/>
        </authorList>
    </citation>
    <scope>NUCLEOTIDE SEQUENCE [LARGE SCALE GENOMIC DNA]</scope>
    <source>
        <strain evidence="2 3">THG-T11</strain>
    </source>
</reference>
<keyword evidence="1" id="KW-0472">Membrane</keyword>
<dbReference type="Proteomes" id="UP001517247">
    <property type="component" value="Unassembled WGS sequence"/>
</dbReference>
<feature type="transmembrane region" description="Helical" evidence="1">
    <location>
        <begin position="7"/>
        <end position="25"/>
    </location>
</feature>
<keyword evidence="3" id="KW-1185">Reference proteome</keyword>
<keyword evidence="1" id="KW-0812">Transmembrane</keyword>
<dbReference type="InterPro" id="IPR039513">
    <property type="entry name" value="PL-6"/>
</dbReference>
<organism evidence="2 3">
    <name type="scientific">Pedobacter ureilyticus</name>
    <dbReference type="NCBI Taxonomy" id="1393051"/>
    <lineage>
        <taxon>Bacteria</taxon>
        <taxon>Pseudomonadati</taxon>
        <taxon>Bacteroidota</taxon>
        <taxon>Sphingobacteriia</taxon>
        <taxon>Sphingobacteriales</taxon>
        <taxon>Sphingobacteriaceae</taxon>
        <taxon>Pedobacter</taxon>
    </lineage>
</organism>
<proteinExistence type="predicted"/>
<dbReference type="Gene3D" id="2.160.20.10">
    <property type="entry name" value="Single-stranded right-handed beta-helix, Pectin lyase-like"/>
    <property type="match status" value="1"/>
</dbReference>
<sequence>MKKIFNIYLVMAAIAISTFGVGYAIQPFLTSSKPIIVTNSSQLKNALATAKPGDSIILKDGVYEGKFIIEANASGTKNQPVVLIGSRNAILDGGSTETGYVLSLKASYWKLKGFTVQNGLKGIVSDGANYNVIDGVFVTQLGEEGIHFRTFSKHNVVKNSEVTHTGKKRPGYGEAIYIGSAYSNWAKYTNGEPDKCDSNQVLNNKLGPYVTAECIDVKEGTTGGIIRGNTFEAKGITGENSGDSWIDIKGNHYLIENNTGYNTQPSVLKDGYQVNCAYEGWGSYNKFKNNISNVNADGYGINIKLKSSKGEVVGNEVYTDNKVINAEKGITNIELKKN</sequence>
<protein>
    <submittedName>
        <fullName evidence="2">Chondroitinase-B domain-containing protein</fullName>
    </submittedName>
</protein>
<evidence type="ECO:0000256" key="1">
    <source>
        <dbReference type="SAM" id="Phobius"/>
    </source>
</evidence>
<evidence type="ECO:0000313" key="2">
    <source>
        <dbReference type="EMBL" id="MFN0257092.1"/>
    </source>
</evidence>
<dbReference type="EMBL" id="SSHJ02000008">
    <property type="protein sequence ID" value="MFN0257092.1"/>
    <property type="molecule type" value="Genomic_DNA"/>
</dbReference>